<comment type="similarity">
    <text evidence="2">Belongs to the bacterial solute-binding protein 8 family.</text>
</comment>
<name>A0A934J8X5_9BACL</name>
<evidence type="ECO:0000313" key="8">
    <source>
        <dbReference type="Proteomes" id="UP000640274"/>
    </source>
</evidence>
<keyword evidence="8" id="KW-1185">Reference proteome</keyword>
<dbReference type="Proteomes" id="UP000640274">
    <property type="component" value="Unassembled WGS sequence"/>
</dbReference>
<dbReference type="PANTHER" id="PTHR30532">
    <property type="entry name" value="IRON III DICITRATE-BINDING PERIPLASMIC PROTEIN"/>
    <property type="match status" value="1"/>
</dbReference>
<feature type="domain" description="Fe/B12 periplasmic-binding" evidence="6">
    <location>
        <begin position="68"/>
        <end position="339"/>
    </location>
</feature>
<dbReference type="Gene3D" id="3.40.50.1980">
    <property type="entry name" value="Nitrogenase molybdenum iron protein domain"/>
    <property type="match status" value="2"/>
</dbReference>
<proteinExistence type="inferred from homology"/>
<keyword evidence="3" id="KW-0813">Transport</keyword>
<dbReference type="InterPro" id="IPR051313">
    <property type="entry name" value="Bact_iron-sidero_bind"/>
</dbReference>
<organism evidence="7 8">
    <name type="scientific">Paenibacillus roseus</name>
    <dbReference type="NCBI Taxonomy" id="2798579"/>
    <lineage>
        <taxon>Bacteria</taxon>
        <taxon>Bacillati</taxon>
        <taxon>Bacillota</taxon>
        <taxon>Bacilli</taxon>
        <taxon>Bacillales</taxon>
        <taxon>Paenibacillaceae</taxon>
        <taxon>Paenibacillus</taxon>
    </lineage>
</organism>
<dbReference type="PROSITE" id="PS51257">
    <property type="entry name" value="PROKAR_LIPOPROTEIN"/>
    <property type="match status" value="1"/>
</dbReference>
<dbReference type="EMBL" id="JAELUP010000077">
    <property type="protein sequence ID" value="MBJ6362525.1"/>
    <property type="molecule type" value="Genomic_DNA"/>
</dbReference>
<comment type="caution">
    <text evidence="7">The sequence shown here is derived from an EMBL/GenBank/DDBJ whole genome shotgun (WGS) entry which is preliminary data.</text>
</comment>
<keyword evidence="4 5" id="KW-0732">Signal</keyword>
<feature type="signal peptide" evidence="5">
    <location>
        <begin position="1"/>
        <end position="25"/>
    </location>
</feature>
<dbReference type="GO" id="GO:1901678">
    <property type="term" value="P:iron coordination entity transport"/>
    <property type="evidence" value="ECO:0007669"/>
    <property type="project" value="UniProtKB-ARBA"/>
</dbReference>
<evidence type="ECO:0000256" key="4">
    <source>
        <dbReference type="ARBA" id="ARBA00022729"/>
    </source>
</evidence>
<evidence type="ECO:0000256" key="5">
    <source>
        <dbReference type="SAM" id="SignalP"/>
    </source>
</evidence>
<dbReference type="CDD" id="cd01146">
    <property type="entry name" value="FhuD"/>
    <property type="match status" value="1"/>
</dbReference>
<dbReference type="RefSeq" id="WP_199020068.1">
    <property type="nucleotide sequence ID" value="NZ_JAELUP010000077.1"/>
</dbReference>
<accession>A0A934J8X5</accession>
<reference evidence="7" key="1">
    <citation type="submission" date="2020-12" db="EMBL/GenBank/DDBJ databases">
        <authorList>
            <person name="Huq M.A."/>
        </authorList>
    </citation>
    <scope>NUCLEOTIDE SEQUENCE</scope>
    <source>
        <strain evidence="7">MAHUQ-46</strain>
    </source>
</reference>
<evidence type="ECO:0000256" key="2">
    <source>
        <dbReference type="ARBA" id="ARBA00008814"/>
    </source>
</evidence>
<sequence length="339" mass="36681">MKNILKSAVLAVLMLALLAACGTTSNDPAANGTNSVSNETGNETANETKTITISHALGDTEITGIPKRIVALDFRYVEELTALGITPVGVGDFTGYENFVGHDMELLKANAIDVGKRSEPNLELIVQLKPDLIIGNSSFMGENYKLLNDIAPTLAFEPYPDAGLDQYEEMEQTFLKVASAVDKQAEAEQVLADLNGHYEELKQTLAEHGKGGAPFVLGLLRNNNDAASVRLYARNAQASGILQKLGLNLVFHSEEAAAFGTADSTVEALAAYQDANFLYMLNPGQETVVTDLFKNNPVWSSLKFVQEGRAYPMEKYVWQFGGPQTAREFADLAVKAIIS</sequence>
<dbReference type="AlphaFoldDB" id="A0A934J8X5"/>
<evidence type="ECO:0000313" key="7">
    <source>
        <dbReference type="EMBL" id="MBJ6362525.1"/>
    </source>
</evidence>
<evidence type="ECO:0000259" key="6">
    <source>
        <dbReference type="PROSITE" id="PS50983"/>
    </source>
</evidence>
<gene>
    <name evidence="7" type="ORF">JFN88_14920</name>
</gene>
<dbReference type="Pfam" id="PF01497">
    <property type="entry name" value="Peripla_BP_2"/>
    <property type="match status" value="1"/>
</dbReference>
<dbReference type="SUPFAM" id="SSF53807">
    <property type="entry name" value="Helical backbone' metal receptor"/>
    <property type="match status" value="1"/>
</dbReference>
<dbReference type="InterPro" id="IPR002491">
    <property type="entry name" value="ABC_transptr_periplasmic_BD"/>
</dbReference>
<feature type="chain" id="PRO_5038373065" evidence="5">
    <location>
        <begin position="26"/>
        <end position="339"/>
    </location>
</feature>
<protein>
    <submittedName>
        <fullName evidence="7">Iron-siderophore ABC transporter substrate-binding protein</fullName>
    </submittedName>
</protein>
<dbReference type="PROSITE" id="PS50983">
    <property type="entry name" value="FE_B12_PBP"/>
    <property type="match status" value="1"/>
</dbReference>
<comment type="subcellular location">
    <subcellularLocation>
        <location evidence="1">Cell envelope</location>
    </subcellularLocation>
</comment>
<evidence type="ECO:0000256" key="1">
    <source>
        <dbReference type="ARBA" id="ARBA00004196"/>
    </source>
</evidence>
<dbReference type="GO" id="GO:0030288">
    <property type="term" value="C:outer membrane-bounded periplasmic space"/>
    <property type="evidence" value="ECO:0007669"/>
    <property type="project" value="TreeGrafter"/>
</dbReference>
<evidence type="ECO:0000256" key="3">
    <source>
        <dbReference type="ARBA" id="ARBA00022448"/>
    </source>
</evidence>
<dbReference type="PANTHER" id="PTHR30532:SF1">
    <property type="entry name" value="IRON(3+)-HYDROXAMATE-BINDING PROTEIN FHUD"/>
    <property type="match status" value="1"/>
</dbReference>